<keyword evidence="2" id="KW-1185">Reference proteome</keyword>
<dbReference type="GO" id="GO:0005576">
    <property type="term" value="C:extracellular region"/>
    <property type="evidence" value="ECO:0007669"/>
    <property type="project" value="TreeGrafter"/>
</dbReference>
<organism evidence="1 2">
    <name type="scientific">Tricholomella constricta</name>
    <dbReference type="NCBI Taxonomy" id="117010"/>
    <lineage>
        <taxon>Eukaryota</taxon>
        <taxon>Fungi</taxon>
        <taxon>Dikarya</taxon>
        <taxon>Basidiomycota</taxon>
        <taxon>Agaricomycotina</taxon>
        <taxon>Agaricomycetes</taxon>
        <taxon>Agaricomycetidae</taxon>
        <taxon>Agaricales</taxon>
        <taxon>Tricholomatineae</taxon>
        <taxon>Lyophyllaceae</taxon>
        <taxon>Tricholomella</taxon>
    </lineage>
</organism>
<evidence type="ECO:0000313" key="2">
    <source>
        <dbReference type="Proteomes" id="UP000565441"/>
    </source>
</evidence>
<proteinExistence type="predicted"/>
<dbReference type="InterPro" id="IPR021054">
    <property type="entry name" value="Cell_wall_mannoprotein_1"/>
</dbReference>
<evidence type="ECO:0000313" key="1">
    <source>
        <dbReference type="EMBL" id="KAF5383285.1"/>
    </source>
</evidence>
<dbReference type="Pfam" id="PF12296">
    <property type="entry name" value="HsbA"/>
    <property type="match status" value="1"/>
</dbReference>
<dbReference type="PANTHER" id="PTHR38123:SF1">
    <property type="entry name" value="HYDROPHOBIC SURFACE BINDING PROTEIN"/>
    <property type="match status" value="1"/>
</dbReference>
<name>A0A8H5M6Q6_9AGAR</name>
<dbReference type="Gene3D" id="1.20.1280.140">
    <property type="match status" value="1"/>
</dbReference>
<dbReference type="Proteomes" id="UP000565441">
    <property type="component" value="Unassembled WGS sequence"/>
</dbReference>
<gene>
    <name evidence="1" type="ORF">D9615_004803</name>
</gene>
<dbReference type="PANTHER" id="PTHR38123">
    <property type="entry name" value="CELL WALL SERINE-THREONINE-RICH GALACTOMANNOPROTEIN MP1 (AFU_ORTHOLOGUE AFUA_4G03240)"/>
    <property type="match status" value="1"/>
</dbReference>
<protein>
    <recommendedName>
        <fullName evidence="3">Hydrophobic surface binding protein</fullName>
    </recommendedName>
</protein>
<comment type="caution">
    <text evidence="1">The sequence shown here is derived from an EMBL/GenBank/DDBJ whole genome shotgun (WGS) entry which is preliminary data.</text>
</comment>
<sequence>MREDVIASRYKRALNILSSVSPTPKSTQPLKLYLQKMRFSSVFVLASLVASSFASTVADIQADIADISTKLTTLDNSIAAFPSTGGTLSQALAIHSNAVTLGKSIDQGTTDVNDVDPKPFSDEDGRAILDSFTALEPTINNALIGIVDKKAALEALPVGGIPALVKQDLSNLSASTAALEDALIAAAPESIVDEAIALKERIDAAFATAIAAYA</sequence>
<accession>A0A8H5M6Q6</accession>
<dbReference type="EMBL" id="JAACJP010000007">
    <property type="protein sequence ID" value="KAF5383285.1"/>
    <property type="molecule type" value="Genomic_DNA"/>
</dbReference>
<dbReference type="OrthoDB" id="3485059at2759"/>
<evidence type="ECO:0008006" key="3">
    <source>
        <dbReference type="Google" id="ProtNLM"/>
    </source>
</evidence>
<dbReference type="AlphaFoldDB" id="A0A8H5M6Q6"/>
<reference evidence="1 2" key="1">
    <citation type="journal article" date="2020" name="ISME J.">
        <title>Uncovering the hidden diversity of litter-decomposition mechanisms in mushroom-forming fungi.</title>
        <authorList>
            <person name="Floudas D."/>
            <person name="Bentzer J."/>
            <person name="Ahren D."/>
            <person name="Johansson T."/>
            <person name="Persson P."/>
            <person name="Tunlid A."/>
        </authorList>
    </citation>
    <scope>NUCLEOTIDE SEQUENCE [LARGE SCALE GENOMIC DNA]</scope>
    <source>
        <strain evidence="1 2">CBS 661.87</strain>
    </source>
</reference>